<name>A0A0R2G7F7_9LACO</name>
<dbReference type="EMBL" id="JQAZ01000002">
    <property type="protein sequence ID" value="KRN32605.1"/>
    <property type="molecule type" value="Genomic_DNA"/>
</dbReference>
<dbReference type="AlphaFoldDB" id="A0A0R2G7F7"/>
<sequence length="244" mass="26364">MMMKKSLVLIIACAGLFSGYTSPQAAGIAHYRQLDMRMAAAAAKTATATTSPSIQKQLKQKMNAESFPKLPTGLNATLTKTTHAFRVTYYSAAHQLALNDAKVKNGTPAAMYSKKSYAKAADAAQQINYFKADQGGDKVKLGHGITATMDRAAGSSYLHWTEDHCSFTIHAVNQEKDNPVGLGKKIVTSLATTKLPKNIKKGAFTFEAHPSELANHVVWQKDKAVYTLAASQPKMILQMITSLA</sequence>
<evidence type="ECO:0000313" key="2">
    <source>
        <dbReference type="EMBL" id="KRN28985.1"/>
    </source>
</evidence>
<evidence type="ECO:0008006" key="6">
    <source>
        <dbReference type="Google" id="ProtNLM"/>
    </source>
</evidence>
<dbReference type="Proteomes" id="UP000051751">
    <property type="component" value="Unassembled WGS sequence"/>
</dbReference>
<dbReference type="EMBL" id="JQAT01000002">
    <property type="protein sequence ID" value="KRN28985.1"/>
    <property type="molecule type" value="Genomic_DNA"/>
</dbReference>
<dbReference type="Proteomes" id="UP000051645">
    <property type="component" value="Unassembled WGS sequence"/>
</dbReference>
<feature type="chain" id="PRO_5007428909" description="Lipoprotein" evidence="1">
    <location>
        <begin position="26"/>
        <end position="244"/>
    </location>
</feature>
<dbReference type="STRING" id="81857.IV38_GL001198"/>
<protein>
    <recommendedName>
        <fullName evidence="6">Lipoprotein</fullName>
    </recommendedName>
</protein>
<keyword evidence="1" id="KW-0732">Signal</keyword>
<feature type="signal peptide" evidence="1">
    <location>
        <begin position="1"/>
        <end position="25"/>
    </location>
</feature>
<comment type="caution">
    <text evidence="3">The sequence shown here is derived from an EMBL/GenBank/DDBJ whole genome shotgun (WGS) entry which is preliminary data.</text>
</comment>
<evidence type="ECO:0000256" key="1">
    <source>
        <dbReference type="SAM" id="SignalP"/>
    </source>
</evidence>
<evidence type="ECO:0000313" key="5">
    <source>
        <dbReference type="Proteomes" id="UP000051751"/>
    </source>
</evidence>
<evidence type="ECO:0000313" key="4">
    <source>
        <dbReference type="Proteomes" id="UP000051645"/>
    </source>
</evidence>
<proteinExistence type="predicted"/>
<dbReference type="PATRIC" id="fig|81857.3.peg.1204"/>
<organism evidence="3 4">
    <name type="scientific">Lactobacillus selangorensis</name>
    <dbReference type="NCBI Taxonomy" id="81857"/>
    <lineage>
        <taxon>Bacteria</taxon>
        <taxon>Bacillati</taxon>
        <taxon>Bacillota</taxon>
        <taxon>Bacilli</taxon>
        <taxon>Lactobacillales</taxon>
        <taxon>Lactobacillaceae</taxon>
        <taxon>Lactobacillus</taxon>
    </lineage>
</organism>
<reference evidence="4 5" key="1">
    <citation type="journal article" date="2015" name="Genome Announc.">
        <title>Expanding the biotechnology potential of lactobacilli through comparative genomics of 213 strains and associated genera.</title>
        <authorList>
            <person name="Sun Z."/>
            <person name="Harris H.M."/>
            <person name="McCann A."/>
            <person name="Guo C."/>
            <person name="Argimon S."/>
            <person name="Zhang W."/>
            <person name="Yang X."/>
            <person name="Jeffery I.B."/>
            <person name="Cooney J.C."/>
            <person name="Kagawa T.F."/>
            <person name="Liu W."/>
            <person name="Song Y."/>
            <person name="Salvetti E."/>
            <person name="Wrobel A."/>
            <person name="Rasinkangas P."/>
            <person name="Parkhill J."/>
            <person name="Rea M.C."/>
            <person name="O'Sullivan O."/>
            <person name="Ritari J."/>
            <person name="Douillard F.P."/>
            <person name="Paul Ross R."/>
            <person name="Yang R."/>
            <person name="Briner A.E."/>
            <person name="Felis G.E."/>
            <person name="de Vos W.M."/>
            <person name="Barrangou R."/>
            <person name="Klaenhammer T.R."/>
            <person name="Caufield P.W."/>
            <person name="Cui Y."/>
            <person name="Zhang H."/>
            <person name="O'Toole P.W."/>
        </authorList>
    </citation>
    <scope>NUCLEOTIDE SEQUENCE [LARGE SCALE GENOMIC DNA]</scope>
    <source>
        <strain evidence="2 5">ATCC BAA-66</strain>
        <strain evidence="3 4">DSM 13344</strain>
    </source>
</reference>
<accession>A0A0R2G7F7</accession>
<evidence type="ECO:0000313" key="3">
    <source>
        <dbReference type="EMBL" id="KRN32605.1"/>
    </source>
</evidence>
<gene>
    <name evidence="2" type="ORF">IV38_GL001198</name>
    <name evidence="3" type="ORF">IV40_GL000655</name>
</gene>
<keyword evidence="4" id="KW-1185">Reference proteome</keyword>